<keyword evidence="3" id="KW-1185">Reference proteome</keyword>
<feature type="region of interest" description="Disordered" evidence="1">
    <location>
        <begin position="45"/>
        <end position="66"/>
    </location>
</feature>
<dbReference type="Proteomes" id="UP000076720">
    <property type="component" value="Chromosome"/>
</dbReference>
<evidence type="ECO:0000313" key="3">
    <source>
        <dbReference type="Proteomes" id="UP000076720"/>
    </source>
</evidence>
<evidence type="ECO:0000313" key="2">
    <source>
        <dbReference type="EMBL" id="ANB09781.1"/>
    </source>
</evidence>
<evidence type="ECO:0000256" key="1">
    <source>
        <dbReference type="SAM" id="MobiDB-lite"/>
    </source>
</evidence>
<feature type="compositionally biased region" description="Polar residues" evidence="1">
    <location>
        <begin position="56"/>
        <end position="66"/>
    </location>
</feature>
<reference evidence="3" key="1">
    <citation type="submission" date="2015-10" db="EMBL/GenBank/DDBJ databases">
        <title>Complete genome sequence of Streptomyces ambofaciens DSM 40697.</title>
        <authorList>
            <person name="Thibessard A."/>
            <person name="Leblond P."/>
        </authorList>
    </citation>
    <scope>NUCLEOTIDE SEQUENCE [LARGE SCALE GENOMIC DNA]</scope>
    <source>
        <strain evidence="3">DSM 40697</strain>
    </source>
</reference>
<protein>
    <submittedName>
        <fullName evidence="2">Uncharacterized protein</fullName>
    </submittedName>
</protein>
<accession>A0ABM6B7H6</accession>
<organism evidence="2 3">
    <name type="scientific">Streptomyces ambofaciens</name>
    <dbReference type="NCBI Taxonomy" id="1889"/>
    <lineage>
        <taxon>Bacteria</taxon>
        <taxon>Bacillati</taxon>
        <taxon>Actinomycetota</taxon>
        <taxon>Actinomycetes</taxon>
        <taxon>Kitasatosporales</taxon>
        <taxon>Streptomycetaceae</taxon>
        <taxon>Streptomyces</taxon>
    </lineage>
</organism>
<name>A0ABM6B7H6_STRAM</name>
<gene>
    <name evidence="2" type="ORF">SAM40697_5828</name>
</gene>
<dbReference type="EMBL" id="CP012949">
    <property type="protein sequence ID" value="ANB09781.1"/>
    <property type="molecule type" value="Genomic_DNA"/>
</dbReference>
<proteinExistence type="predicted"/>
<sequence>MVGLCSAPKASVYVTERMPVVRYPWAVRFSSYVSCDAGAAAVATASRTASGGRSGLSRSTASRRSG</sequence>
<reference evidence="2 3" key="2">
    <citation type="journal article" date="2016" name="Genome Announc.">
        <title>Complete Genome Sequence of Streptomyces ambofaciens DSM 40697, a Paradigm for Genome Plasticity Studies.</title>
        <authorList>
            <person name="Thibessard A."/>
            <person name="Leblond P."/>
        </authorList>
    </citation>
    <scope>NUCLEOTIDE SEQUENCE [LARGE SCALE GENOMIC DNA]</scope>
    <source>
        <strain evidence="2 3">DSM 40697</strain>
    </source>
</reference>